<dbReference type="InterPro" id="IPR044920">
    <property type="entry name" value="MnmG_C_subdom_sf"/>
</dbReference>
<dbReference type="KEGG" id="phy:AJ81_07785"/>
<organism evidence="13 14">
    <name type="scientific">Pseudothermotoga hypogea DSM 11164 = NBRC 106472</name>
    <dbReference type="NCBI Taxonomy" id="1123384"/>
    <lineage>
        <taxon>Bacteria</taxon>
        <taxon>Thermotogati</taxon>
        <taxon>Thermotogota</taxon>
        <taxon>Thermotogae</taxon>
        <taxon>Thermotogales</taxon>
        <taxon>Thermotogaceae</taxon>
        <taxon>Pseudothermotoga</taxon>
    </lineage>
</organism>
<evidence type="ECO:0000256" key="1">
    <source>
        <dbReference type="ARBA" id="ARBA00001974"/>
    </source>
</evidence>
<dbReference type="OrthoDB" id="9815560at2"/>
<dbReference type="HAMAP" id="MF_00129">
    <property type="entry name" value="MnmG_GidA"/>
    <property type="match status" value="1"/>
</dbReference>
<protein>
    <recommendedName>
        <fullName evidence="4 11">tRNA uridine 5-carboxymethylaminomethyl modification enzyme MnmG</fullName>
    </recommendedName>
    <alternativeName>
        <fullName evidence="10 11">Glucose-inhibited division protein A</fullName>
    </alternativeName>
</protein>
<dbReference type="FunFam" id="1.10.150.570:FF:000001">
    <property type="entry name" value="tRNA uridine 5-carboxymethylaminomethyl modification enzyme MnmG"/>
    <property type="match status" value="1"/>
</dbReference>
<dbReference type="Gene3D" id="1.10.10.1800">
    <property type="entry name" value="tRNA uridine 5-carboxymethylaminomethyl modification enzyme MnmG/GidA"/>
    <property type="match status" value="1"/>
</dbReference>
<proteinExistence type="inferred from homology"/>
<dbReference type="InterPro" id="IPR047001">
    <property type="entry name" value="MnmG_C_subdom"/>
</dbReference>
<dbReference type="PaxDb" id="1123384-AJ81_07785"/>
<evidence type="ECO:0000259" key="12">
    <source>
        <dbReference type="SMART" id="SM01228"/>
    </source>
</evidence>
<dbReference type="AlphaFoldDB" id="A0A0X1KSC0"/>
<evidence type="ECO:0000256" key="6">
    <source>
        <dbReference type="ARBA" id="ARBA00022694"/>
    </source>
</evidence>
<evidence type="ECO:0000256" key="8">
    <source>
        <dbReference type="ARBA" id="ARBA00023027"/>
    </source>
</evidence>
<dbReference type="FunFam" id="3.50.50.60:FF:000002">
    <property type="entry name" value="tRNA uridine 5-carboxymethylaminomethyl modification enzyme MnmG"/>
    <property type="match status" value="1"/>
</dbReference>
<keyword evidence="11" id="KW-0963">Cytoplasm</keyword>
<keyword evidence="7 11" id="KW-0274">FAD</keyword>
<comment type="subcellular location">
    <subcellularLocation>
        <location evidence="11">Cytoplasm</location>
    </subcellularLocation>
</comment>
<dbReference type="Pfam" id="PF21680">
    <property type="entry name" value="GIDA_C_1st"/>
    <property type="match status" value="1"/>
</dbReference>
<dbReference type="EMBL" id="CP007141">
    <property type="protein sequence ID" value="AJC74090.1"/>
    <property type="molecule type" value="Genomic_DNA"/>
</dbReference>
<keyword evidence="14" id="KW-1185">Reference proteome</keyword>
<dbReference type="InterPro" id="IPR040131">
    <property type="entry name" value="MnmG_N"/>
</dbReference>
<dbReference type="PATRIC" id="fig|1123384.7.peg.1561"/>
<name>A0A0X1KSC0_9THEM</name>
<dbReference type="STRING" id="1123384.AJ81_07785"/>
<dbReference type="InterPro" id="IPR002218">
    <property type="entry name" value="MnmG-rel"/>
</dbReference>
<dbReference type="InterPro" id="IPR026904">
    <property type="entry name" value="MnmG_C"/>
</dbReference>
<feature type="domain" description="tRNA uridine 5-carboxymethylaminomethyl modification enzyme C-terminal subdomain" evidence="12">
    <location>
        <begin position="547"/>
        <end position="618"/>
    </location>
</feature>
<evidence type="ECO:0000256" key="3">
    <source>
        <dbReference type="ARBA" id="ARBA00007653"/>
    </source>
</evidence>
<dbReference type="Gene3D" id="1.10.150.570">
    <property type="entry name" value="GidA associated domain, C-terminal subdomain"/>
    <property type="match status" value="1"/>
</dbReference>
<dbReference type="Gene3D" id="3.50.50.60">
    <property type="entry name" value="FAD/NAD(P)-binding domain"/>
    <property type="match status" value="2"/>
</dbReference>
<gene>
    <name evidence="11" type="primary">mnmG</name>
    <name evidence="11" type="synonym">gidA</name>
    <name evidence="13" type="ORF">AJ81_07785</name>
</gene>
<sequence length="633" mass="71320">MRKLRESYDVVVVGAGHAGVEAALVTARCGFKTLLITSNLDRVAWASCNPAIGGPAKGIVVREIDALGGEMAKTTDRTMINVRMLNISKGASVRALRAQIDKVGYSLTMKKTLEQTQNLFLKQSEVCDLIVEDGQIKAIVDKLGIVYEARAVILTTGTFLNGKIFIGRQTFEAGRLGDFPAKGLSEALMRLGFRIGRFKTGTPARVLGKTIDFSKMKRQDTADEPLCFSYFSEPKVLPKDYPCWLTYTNEKTKKIIQENLAFSPLYGEVKLISGKGPRYCPSIEDKVVKFPEKSSHQIFVEPEGRDTDEYYLNGLSTSLPYQAQIEMIRTIPGLENVHIVRPAYAIEYDYIDPTQLYHTLESKIVEGLFFAGQINGTSGYEEAAGQGLIAAMNAVQKLRGEEPIYVDRSEAYIGVMIDDLVTKGVDEPYRLLTSRAEYRLLLRHDNAHLRLAEKGYRMGLVPKWFYEKVLRLKQEIEKQVKRLKQTIVTPTNQVNELLVQIGTQPLRQPSSLFTLMKRQNVNYEKIKVLDPSPIEDVEVIEQVELSAKYEDYIEKMVKEAEMLKNLDEVRIPQDLDYSKVVNLSYEAREKLSRERPKTLLQACRIPGITPSDVAALAFYLKAGKRGERGEEDE</sequence>
<keyword evidence="6 11" id="KW-0819">tRNA processing</keyword>
<evidence type="ECO:0000256" key="7">
    <source>
        <dbReference type="ARBA" id="ARBA00022827"/>
    </source>
</evidence>
<dbReference type="InterPro" id="IPR004416">
    <property type="entry name" value="MnmG"/>
</dbReference>
<evidence type="ECO:0000256" key="4">
    <source>
        <dbReference type="ARBA" id="ARBA00020461"/>
    </source>
</evidence>
<dbReference type="PANTHER" id="PTHR11806">
    <property type="entry name" value="GLUCOSE INHIBITED DIVISION PROTEIN A"/>
    <property type="match status" value="1"/>
</dbReference>
<dbReference type="InterPro" id="IPR036188">
    <property type="entry name" value="FAD/NAD-bd_sf"/>
</dbReference>
<dbReference type="InterPro" id="IPR049312">
    <property type="entry name" value="GIDA_C_N"/>
</dbReference>
<dbReference type="PANTHER" id="PTHR11806:SF0">
    <property type="entry name" value="PROTEIN MTO1 HOMOLOG, MITOCHONDRIAL"/>
    <property type="match status" value="1"/>
</dbReference>
<dbReference type="GO" id="GO:0030488">
    <property type="term" value="P:tRNA methylation"/>
    <property type="evidence" value="ECO:0007669"/>
    <property type="project" value="TreeGrafter"/>
</dbReference>
<dbReference type="PROSITE" id="PS01280">
    <property type="entry name" value="GIDA_1"/>
    <property type="match status" value="1"/>
</dbReference>
<dbReference type="InterPro" id="IPR020595">
    <property type="entry name" value="MnmG-rel_CS"/>
</dbReference>
<evidence type="ECO:0000256" key="5">
    <source>
        <dbReference type="ARBA" id="ARBA00022630"/>
    </source>
</evidence>
<evidence type="ECO:0000256" key="10">
    <source>
        <dbReference type="ARBA" id="ARBA00031800"/>
    </source>
</evidence>
<evidence type="ECO:0000256" key="2">
    <source>
        <dbReference type="ARBA" id="ARBA00003717"/>
    </source>
</evidence>
<dbReference type="SMART" id="SM01228">
    <property type="entry name" value="GIDA_assoc_3"/>
    <property type="match status" value="1"/>
</dbReference>
<feature type="binding site" evidence="11">
    <location>
        <begin position="276"/>
        <end position="290"/>
    </location>
    <ligand>
        <name>NAD(+)</name>
        <dbReference type="ChEBI" id="CHEBI:57540"/>
    </ligand>
</feature>
<dbReference type="Proteomes" id="UP000077469">
    <property type="component" value="Chromosome"/>
</dbReference>
<comment type="function">
    <text evidence="2 11">NAD-binding protein involved in the addition of a carboxymethylaminomethyl (cmnm) group at the wobble position (U34) of certain tRNAs, forming tRNA-cmnm(5)s(2)U34.</text>
</comment>
<comment type="subunit">
    <text evidence="9 11">Homodimer. Heterotetramer of two MnmE and two MnmG subunits.</text>
</comment>
<dbReference type="RefSeq" id="WP_031504151.1">
    <property type="nucleotide sequence ID" value="NC_022795.1"/>
</dbReference>
<comment type="cofactor">
    <cofactor evidence="1 11">
        <name>FAD</name>
        <dbReference type="ChEBI" id="CHEBI:57692"/>
    </cofactor>
</comment>
<evidence type="ECO:0000256" key="9">
    <source>
        <dbReference type="ARBA" id="ARBA00025948"/>
    </source>
</evidence>
<dbReference type="SUPFAM" id="SSF51905">
    <property type="entry name" value="FAD/NAD(P)-binding domain"/>
    <property type="match status" value="1"/>
</dbReference>
<dbReference type="NCBIfam" id="TIGR00136">
    <property type="entry name" value="mnmG_gidA"/>
    <property type="match status" value="1"/>
</dbReference>
<dbReference type="PROSITE" id="PS01281">
    <property type="entry name" value="GIDA_2"/>
    <property type="match status" value="1"/>
</dbReference>
<dbReference type="GO" id="GO:0002098">
    <property type="term" value="P:tRNA wobble uridine modification"/>
    <property type="evidence" value="ECO:0007669"/>
    <property type="project" value="InterPro"/>
</dbReference>
<dbReference type="Pfam" id="PF01134">
    <property type="entry name" value="GIDA"/>
    <property type="match status" value="1"/>
</dbReference>
<comment type="caution">
    <text evidence="11">Lacks conserved residue(s) required for the propagation of feature annotation.</text>
</comment>
<reference evidence="13 14" key="1">
    <citation type="submission" date="2014-01" db="EMBL/GenBank/DDBJ databases">
        <title>Genome sequencing of Thermotog hypogea.</title>
        <authorList>
            <person name="Zhang X."/>
            <person name="Alvare G."/>
            <person name="Fristensky B."/>
            <person name="Chen L."/>
            <person name="Suen T."/>
            <person name="Chen Q."/>
            <person name="Ma K."/>
        </authorList>
    </citation>
    <scope>NUCLEOTIDE SEQUENCE [LARGE SCALE GENOMIC DNA]</scope>
    <source>
        <strain evidence="13 14">DSM 11164</strain>
    </source>
</reference>
<comment type="similarity">
    <text evidence="3 11">Belongs to the MnmG family.</text>
</comment>
<dbReference type="GO" id="GO:0005829">
    <property type="term" value="C:cytosol"/>
    <property type="evidence" value="ECO:0007669"/>
    <property type="project" value="TreeGrafter"/>
</dbReference>
<evidence type="ECO:0000313" key="13">
    <source>
        <dbReference type="EMBL" id="AJC74090.1"/>
    </source>
</evidence>
<keyword evidence="5 11" id="KW-0285">Flavoprotein</keyword>
<accession>A0A0X1KSC0</accession>
<evidence type="ECO:0000256" key="11">
    <source>
        <dbReference type="HAMAP-Rule" id="MF_00129"/>
    </source>
</evidence>
<dbReference type="GO" id="GO:0050660">
    <property type="term" value="F:flavin adenine dinucleotide binding"/>
    <property type="evidence" value="ECO:0007669"/>
    <property type="project" value="UniProtKB-UniRule"/>
</dbReference>
<dbReference type="Pfam" id="PF13932">
    <property type="entry name" value="SAM_GIDA_C"/>
    <property type="match status" value="1"/>
</dbReference>
<feature type="binding site" evidence="11">
    <location>
        <begin position="14"/>
        <end position="19"/>
    </location>
    <ligand>
        <name>FAD</name>
        <dbReference type="ChEBI" id="CHEBI:57692"/>
    </ligand>
</feature>
<evidence type="ECO:0000313" key="14">
    <source>
        <dbReference type="Proteomes" id="UP000077469"/>
    </source>
</evidence>
<keyword evidence="8 11" id="KW-0520">NAD</keyword>